<organism evidence="4 5">
    <name type="scientific">Polycladomyces zharkentensis</name>
    <dbReference type="NCBI Taxonomy" id="2807616"/>
    <lineage>
        <taxon>Bacteria</taxon>
        <taxon>Bacillati</taxon>
        <taxon>Bacillota</taxon>
        <taxon>Bacilli</taxon>
        <taxon>Bacillales</taxon>
        <taxon>Thermoactinomycetaceae</taxon>
        <taxon>Polycladomyces</taxon>
    </lineage>
</organism>
<reference evidence="4" key="1">
    <citation type="journal article" date="2024" name="Int. J. Syst. Evol. Microbiol.">
        <title>Polycladomyces zharkentensis sp. nov., a novel thermophilic cellulose- and starch-degrading member of the Bacillota from a geothermal aquifer in Kazakhstan.</title>
        <authorList>
            <person name="Mashzhan A."/>
            <person name="Kistaubayeva A."/>
            <person name="Javier-Lopez R."/>
            <person name="Bissenova U."/>
            <person name="Bissenbay A."/>
            <person name="Birkeland N.K."/>
        </authorList>
    </citation>
    <scope>NUCLEOTIDE SEQUENCE</scope>
    <source>
        <strain evidence="4">ZKZ2T</strain>
    </source>
</reference>
<dbReference type="CDD" id="cd03370">
    <property type="entry name" value="nitroreductase"/>
    <property type="match status" value="1"/>
</dbReference>
<dbReference type="PANTHER" id="PTHR43673">
    <property type="entry name" value="NAD(P)H NITROREDUCTASE YDGI-RELATED"/>
    <property type="match status" value="1"/>
</dbReference>
<feature type="domain" description="Nitroreductase" evidence="3">
    <location>
        <begin position="8"/>
        <end position="178"/>
    </location>
</feature>
<evidence type="ECO:0000313" key="4">
    <source>
        <dbReference type="EMBL" id="MBN2908805.1"/>
    </source>
</evidence>
<sequence length="198" mass="22747">MSVKEAMETRRSIRKYAQEPIPREDIEEMLRLASLAPSAWNIQPWRFIVVMDPEKKRELHLAANRHPQVKSAPVVIILTSDMEDAIAHIEECIHPDMPEEGKQWLKETIPKVFGAQSAEQRGQWGVAQSNIVLGYLLIAIRSLGYDSSPMYGYNPERIRQLFDLPSHVQIPAIIAIGKRAEEGHSHHRHPLHRIVRYV</sequence>
<dbReference type="Pfam" id="PF00881">
    <property type="entry name" value="Nitroreductase"/>
    <property type="match status" value="1"/>
</dbReference>
<dbReference type="InterPro" id="IPR029479">
    <property type="entry name" value="Nitroreductase"/>
</dbReference>
<comment type="caution">
    <text evidence="4">The sequence shown here is derived from an EMBL/GenBank/DDBJ whole genome shotgun (WGS) entry which is preliminary data.</text>
</comment>
<keyword evidence="2" id="KW-0560">Oxidoreductase</keyword>
<keyword evidence="5" id="KW-1185">Reference proteome</keyword>
<dbReference type="EMBL" id="JAFHAP010000005">
    <property type="protein sequence ID" value="MBN2908805.1"/>
    <property type="molecule type" value="Genomic_DNA"/>
</dbReference>
<name>A0ABS2WHK1_9BACL</name>
<dbReference type="Gene3D" id="3.40.109.10">
    <property type="entry name" value="NADH Oxidase"/>
    <property type="match status" value="1"/>
</dbReference>
<gene>
    <name evidence="4" type="ORF">JQC72_04615</name>
</gene>
<comment type="similarity">
    <text evidence="1">Belongs to the nitroreductase family.</text>
</comment>
<protein>
    <submittedName>
        <fullName evidence="4">Nitroreductase family protein</fullName>
    </submittedName>
</protein>
<proteinExistence type="inferred from homology"/>
<evidence type="ECO:0000256" key="2">
    <source>
        <dbReference type="ARBA" id="ARBA00023002"/>
    </source>
</evidence>
<dbReference type="InterPro" id="IPR000415">
    <property type="entry name" value="Nitroreductase-like"/>
</dbReference>
<accession>A0ABS2WHK1</accession>
<dbReference type="SUPFAM" id="SSF55469">
    <property type="entry name" value="FMN-dependent nitroreductase-like"/>
    <property type="match status" value="1"/>
</dbReference>
<evidence type="ECO:0000313" key="5">
    <source>
        <dbReference type="Proteomes" id="UP001177120"/>
    </source>
</evidence>
<evidence type="ECO:0000256" key="1">
    <source>
        <dbReference type="ARBA" id="ARBA00007118"/>
    </source>
</evidence>
<dbReference type="Proteomes" id="UP001177120">
    <property type="component" value="Unassembled WGS sequence"/>
</dbReference>
<dbReference type="PANTHER" id="PTHR43673:SF10">
    <property type="entry name" value="NADH DEHYDROGENASE_NAD(P)H NITROREDUCTASE XCC3605-RELATED"/>
    <property type="match status" value="1"/>
</dbReference>
<evidence type="ECO:0000259" key="3">
    <source>
        <dbReference type="Pfam" id="PF00881"/>
    </source>
</evidence>